<dbReference type="GO" id="GO:0000156">
    <property type="term" value="F:phosphorelay response regulator activity"/>
    <property type="evidence" value="ECO:0007669"/>
    <property type="project" value="InterPro"/>
</dbReference>
<comment type="catalytic activity">
    <reaction evidence="4 5">
        <text>[protein]-L-glutamate 5-O-methyl ester + H2O = L-glutamyl-[protein] + methanol + H(+)</text>
        <dbReference type="Rhea" id="RHEA:23236"/>
        <dbReference type="Rhea" id="RHEA-COMP:10208"/>
        <dbReference type="Rhea" id="RHEA-COMP:10311"/>
        <dbReference type="ChEBI" id="CHEBI:15377"/>
        <dbReference type="ChEBI" id="CHEBI:15378"/>
        <dbReference type="ChEBI" id="CHEBI:17790"/>
        <dbReference type="ChEBI" id="CHEBI:29973"/>
        <dbReference type="ChEBI" id="CHEBI:82795"/>
        <dbReference type="EC" id="3.1.1.61"/>
    </reaction>
</comment>
<feature type="region of interest" description="Disordered" evidence="8">
    <location>
        <begin position="161"/>
        <end position="308"/>
    </location>
</feature>
<feature type="active site" evidence="5 6">
    <location>
        <position position="318"/>
    </location>
</feature>
<dbReference type="InterPro" id="IPR035909">
    <property type="entry name" value="CheB_C"/>
</dbReference>
<feature type="domain" description="Response regulatory" evidence="9">
    <location>
        <begin position="5"/>
        <end position="122"/>
    </location>
</feature>
<evidence type="ECO:0000256" key="4">
    <source>
        <dbReference type="ARBA" id="ARBA00048267"/>
    </source>
</evidence>
<dbReference type="SUPFAM" id="SSF52738">
    <property type="entry name" value="Methylesterase CheB, C-terminal domain"/>
    <property type="match status" value="1"/>
</dbReference>
<dbReference type="GO" id="GO:0008984">
    <property type="term" value="F:protein-glutamate methylesterase activity"/>
    <property type="evidence" value="ECO:0007669"/>
    <property type="project" value="UniProtKB-UniRule"/>
</dbReference>
<proteinExistence type="inferred from homology"/>
<keyword evidence="3 5" id="KW-0378">Hydrolase</keyword>
<feature type="domain" description="CheB-type methylesterase" evidence="10">
    <location>
        <begin position="304"/>
        <end position="501"/>
    </location>
</feature>
<dbReference type="OrthoDB" id="9793421at2"/>
<dbReference type="InterPro" id="IPR011006">
    <property type="entry name" value="CheY-like_superfamily"/>
</dbReference>
<feature type="modified residue" description="4-aspartylphosphate" evidence="5 7">
    <location>
        <position position="56"/>
    </location>
</feature>
<evidence type="ECO:0000259" key="10">
    <source>
        <dbReference type="PROSITE" id="PS50122"/>
    </source>
</evidence>
<feature type="active site" evidence="5 6">
    <location>
        <position position="442"/>
    </location>
</feature>
<comment type="caution">
    <text evidence="11">The sequence shown here is derived from an EMBL/GenBank/DDBJ whole genome shotgun (WGS) entry which is preliminary data.</text>
</comment>
<dbReference type="CDD" id="cd16432">
    <property type="entry name" value="CheB_Rec"/>
    <property type="match status" value="1"/>
</dbReference>
<dbReference type="PANTHER" id="PTHR42872">
    <property type="entry name" value="PROTEIN-GLUTAMATE METHYLESTERASE/PROTEIN-GLUTAMINE GLUTAMINASE"/>
    <property type="match status" value="1"/>
</dbReference>
<evidence type="ECO:0000256" key="1">
    <source>
        <dbReference type="ARBA" id="ARBA00022490"/>
    </source>
</evidence>
<protein>
    <recommendedName>
        <fullName evidence="5">Protein-glutamate methylesterase/protein-glutamine glutaminase</fullName>
        <ecNumber evidence="5">3.1.1.61</ecNumber>
        <ecNumber evidence="5">3.5.1.44</ecNumber>
    </recommendedName>
</protein>
<keyword evidence="5 7" id="KW-0597">Phosphoprotein</keyword>
<comment type="subcellular location">
    <subcellularLocation>
        <location evidence="5">Cytoplasm</location>
    </subcellularLocation>
</comment>
<evidence type="ECO:0000256" key="2">
    <source>
        <dbReference type="ARBA" id="ARBA00022500"/>
    </source>
</evidence>
<dbReference type="GO" id="GO:0050568">
    <property type="term" value="F:protein-glutamine glutaminase activity"/>
    <property type="evidence" value="ECO:0007669"/>
    <property type="project" value="UniProtKB-UniRule"/>
</dbReference>
<dbReference type="PROSITE" id="PS50110">
    <property type="entry name" value="RESPONSE_REGULATORY"/>
    <property type="match status" value="1"/>
</dbReference>
<comment type="catalytic activity">
    <reaction evidence="5">
        <text>L-glutaminyl-[protein] + H2O = L-glutamyl-[protein] + NH4(+)</text>
        <dbReference type="Rhea" id="RHEA:16441"/>
        <dbReference type="Rhea" id="RHEA-COMP:10207"/>
        <dbReference type="Rhea" id="RHEA-COMP:10208"/>
        <dbReference type="ChEBI" id="CHEBI:15377"/>
        <dbReference type="ChEBI" id="CHEBI:28938"/>
        <dbReference type="ChEBI" id="CHEBI:29973"/>
        <dbReference type="ChEBI" id="CHEBI:30011"/>
        <dbReference type="EC" id="3.5.1.44"/>
    </reaction>
</comment>
<dbReference type="EC" id="3.5.1.44" evidence="5"/>
<evidence type="ECO:0000256" key="3">
    <source>
        <dbReference type="ARBA" id="ARBA00022801"/>
    </source>
</evidence>
<dbReference type="HAMAP" id="MF_00099">
    <property type="entry name" value="CheB_chemtxs"/>
    <property type="match status" value="1"/>
</dbReference>
<evidence type="ECO:0000256" key="7">
    <source>
        <dbReference type="PROSITE-ProRule" id="PRU00169"/>
    </source>
</evidence>
<feature type="active site" evidence="5 6">
    <location>
        <position position="345"/>
    </location>
</feature>
<gene>
    <name evidence="5" type="primary">cheB</name>
    <name evidence="11" type="ORF">E6C55_09035</name>
</gene>
<dbReference type="Gene3D" id="3.40.50.180">
    <property type="entry name" value="Methylesterase CheB, C-terminal domain"/>
    <property type="match status" value="1"/>
</dbReference>
<dbReference type="GO" id="GO:0005737">
    <property type="term" value="C:cytoplasm"/>
    <property type="evidence" value="ECO:0007669"/>
    <property type="project" value="UniProtKB-SubCell"/>
</dbReference>
<dbReference type="SMART" id="SM00448">
    <property type="entry name" value="REC"/>
    <property type="match status" value="1"/>
</dbReference>
<dbReference type="InterPro" id="IPR008248">
    <property type="entry name" value="CheB-like"/>
</dbReference>
<dbReference type="EC" id="3.1.1.61" evidence="5"/>
<accession>A0A4V3WFR1</accession>
<keyword evidence="12" id="KW-1185">Reference proteome</keyword>
<evidence type="ECO:0000313" key="11">
    <source>
        <dbReference type="EMBL" id="THF81247.1"/>
    </source>
</evidence>
<dbReference type="RefSeq" id="WP_136369457.1">
    <property type="nucleotide sequence ID" value="NZ_SSOB01000009.1"/>
</dbReference>
<dbReference type="Pfam" id="PF00072">
    <property type="entry name" value="Response_reg"/>
    <property type="match status" value="1"/>
</dbReference>
<comment type="function">
    <text evidence="5">Involved in chemotaxis. Part of a chemotaxis signal transduction system that modulates chemotaxis in response to various stimuli. Catalyzes the demethylation of specific methylglutamate residues introduced into the chemoreceptors (methyl-accepting chemotaxis proteins or MCP) by CheR. Also mediates the irreversible deamidation of specific glutamine residues to glutamic acid.</text>
</comment>
<evidence type="ECO:0000313" key="12">
    <source>
        <dbReference type="Proteomes" id="UP000310636"/>
    </source>
</evidence>
<dbReference type="AlphaFoldDB" id="A0A4V3WFR1"/>
<dbReference type="CDD" id="cd17541">
    <property type="entry name" value="REC_CheB-like"/>
    <property type="match status" value="1"/>
</dbReference>
<feature type="compositionally biased region" description="Basic and acidic residues" evidence="8">
    <location>
        <begin position="283"/>
        <end position="294"/>
    </location>
</feature>
<evidence type="ECO:0000256" key="5">
    <source>
        <dbReference type="HAMAP-Rule" id="MF_00099"/>
    </source>
</evidence>
<keyword evidence="2 5" id="KW-0145">Chemotaxis</keyword>
<dbReference type="GO" id="GO:0006935">
    <property type="term" value="P:chemotaxis"/>
    <property type="evidence" value="ECO:0007669"/>
    <property type="project" value="UniProtKB-UniRule"/>
</dbReference>
<dbReference type="PROSITE" id="PS50122">
    <property type="entry name" value="CHEB"/>
    <property type="match status" value="1"/>
</dbReference>
<dbReference type="Gene3D" id="3.40.50.2300">
    <property type="match status" value="1"/>
</dbReference>
<comment type="PTM">
    <text evidence="5">Phosphorylated by CheA. Phosphorylation of the N-terminal regulatory domain activates the methylesterase activity.</text>
</comment>
<keyword evidence="1 5" id="KW-0963">Cytoplasm</keyword>
<dbReference type="Proteomes" id="UP000310636">
    <property type="component" value="Unassembled WGS sequence"/>
</dbReference>
<evidence type="ECO:0000256" key="6">
    <source>
        <dbReference type="PROSITE-ProRule" id="PRU00050"/>
    </source>
</evidence>
<dbReference type="InterPro" id="IPR000673">
    <property type="entry name" value="Sig_transdc_resp-reg_Me-estase"/>
</dbReference>
<comment type="similarity">
    <text evidence="5">Belongs to the CheB family.</text>
</comment>
<evidence type="ECO:0000256" key="8">
    <source>
        <dbReference type="SAM" id="MobiDB-lite"/>
    </source>
</evidence>
<dbReference type="PANTHER" id="PTHR42872:SF6">
    <property type="entry name" value="PROTEIN-GLUTAMATE METHYLESTERASE_PROTEIN-GLUTAMINE GLUTAMINASE"/>
    <property type="match status" value="1"/>
</dbReference>
<name>A0A4V3WFR1_9BACL</name>
<evidence type="ECO:0000259" key="9">
    <source>
        <dbReference type="PROSITE" id="PS50110"/>
    </source>
</evidence>
<dbReference type="Pfam" id="PF01339">
    <property type="entry name" value="CheB_methylest"/>
    <property type="match status" value="1"/>
</dbReference>
<dbReference type="SUPFAM" id="SSF52172">
    <property type="entry name" value="CheY-like"/>
    <property type="match status" value="1"/>
</dbReference>
<dbReference type="EMBL" id="SSOB01000009">
    <property type="protein sequence ID" value="THF81247.1"/>
    <property type="molecule type" value="Genomic_DNA"/>
</dbReference>
<organism evidence="11 12">
    <name type="scientific">Cohnella fermenti</name>
    <dbReference type="NCBI Taxonomy" id="2565925"/>
    <lineage>
        <taxon>Bacteria</taxon>
        <taxon>Bacillati</taxon>
        <taxon>Bacillota</taxon>
        <taxon>Bacilli</taxon>
        <taxon>Bacillales</taxon>
        <taxon>Paenibacillaceae</taxon>
        <taxon>Cohnella</taxon>
    </lineage>
</organism>
<feature type="compositionally biased region" description="Pro residues" evidence="8">
    <location>
        <begin position="192"/>
        <end position="202"/>
    </location>
</feature>
<reference evidence="11 12" key="1">
    <citation type="submission" date="2019-04" db="EMBL/GenBank/DDBJ databases">
        <title>Cohnella sp. nov. isolated from preserved vegetables.</title>
        <authorList>
            <person name="Lin S.-Y."/>
            <person name="Hung M.-H."/>
            <person name="Young C.-C."/>
        </authorList>
    </citation>
    <scope>NUCLEOTIDE SEQUENCE [LARGE SCALE GENOMIC DNA]</scope>
    <source>
        <strain evidence="11 12">CC-MHH1044</strain>
    </source>
</reference>
<comment type="domain">
    <text evidence="5">Contains a C-terminal catalytic domain, and an N-terminal region which modulates catalytic activity.</text>
</comment>
<sequence>MTRFKVLVVDDSPFMRKVFSDSISADPTFEVAATASNGLEAIEKTLAIEPDVITMDLEMPTMNGLEALRRIMSVKPTPVIMLSAVTDNGTRDTIRALQYGALDFIRKPDGSVKLDIKQVGDMLREKLHVAIELAKRDNVHLLAAADDYPEPDEVLHVAAEEEAAAASQEPPPPEPGLPAADMRKKWESPQLPAAPPAKPPENPGAEAAQAKRSGRAAWAPDGRRTKGGLPGIDEPAGDPRSGKRASPKDKTSSRGKPAVDLPQGRAKPASRLESVHSPPELPRAAHEPEAESGGRKQVSGDKAPGSPKFGHIVAIGTSTGGPRALQEVLTSIPPDFPAPILIVQHMPPKFTHSLAQRLNSFSNIHVREAVQGERVLSGTAYIAPGGLHMTLVREAAGSYHIALSDDAQVSGHRPSVDRMFESLLGMKELKRHIVLMTGMGSDGARAMMALQEDGADTLIAESEQTCVVYGMPRSAVELGAVSQVLNLQQIAPAIVYEVTARRR</sequence>
<dbReference type="InterPro" id="IPR001789">
    <property type="entry name" value="Sig_transdc_resp-reg_receiver"/>
</dbReference>